<dbReference type="InterPro" id="IPR051010">
    <property type="entry name" value="BCAA_transport"/>
</dbReference>
<dbReference type="InterPro" id="IPR028082">
    <property type="entry name" value="Peripla_BP_I"/>
</dbReference>
<dbReference type="Gene3D" id="3.40.50.2300">
    <property type="match status" value="2"/>
</dbReference>
<keyword evidence="3" id="KW-0029">Amino-acid transport</keyword>
<evidence type="ECO:0000259" key="5">
    <source>
        <dbReference type="Pfam" id="PF13458"/>
    </source>
</evidence>
<dbReference type="GO" id="GO:0006865">
    <property type="term" value="P:amino acid transport"/>
    <property type="evidence" value="ECO:0007669"/>
    <property type="project" value="UniProtKB-KW"/>
</dbReference>
<proteinExistence type="inferred from homology"/>
<accession>A0A5M6IBE4</accession>
<dbReference type="RefSeq" id="WP_150062961.1">
    <property type="nucleotide sequence ID" value="NZ_JACHII010000010.1"/>
</dbReference>
<keyword evidence="7" id="KW-1185">Reference proteome</keyword>
<evidence type="ECO:0000313" key="7">
    <source>
        <dbReference type="Proteomes" id="UP000324065"/>
    </source>
</evidence>
<protein>
    <submittedName>
        <fullName evidence="6">ABC transporter substrate-binding protein</fullName>
    </submittedName>
</protein>
<dbReference type="Pfam" id="PF13458">
    <property type="entry name" value="Peripla_BP_6"/>
    <property type="match status" value="1"/>
</dbReference>
<evidence type="ECO:0000256" key="2">
    <source>
        <dbReference type="ARBA" id="ARBA00022729"/>
    </source>
</evidence>
<evidence type="ECO:0000256" key="1">
    <source>
        <dbReference type="ARBA" id="ARBA00010062"/>
    </source>
</evidence>
<evidence type="ECO:0000256" key="3">
    <source>
        <dbReference type="ARBA" id="ARBA00022970"/>
    </source>
</evidence>
<dbReference type="Proteomes" id="UP000324065">
    <property type="component" value="Unassembled WGS sequence"/>
</dbReference>
<organism evidence="6 7">
    <name type="scientific">Roseospira marina</name>
    <dbReference type="NCBI Taxonomy" id="140057"/>
    <lineage>
        <taxon>Bacteria</taxon>
        <taxon>Pseudomonadati</taxon>
        <taxon>Pseudomonadota</taxon>
        <taxon>Alphaproteobacteria</taxon>
        <taxon>Rhodospirillales</taxon>
        <taxon>Rhodospirillaceae</taxon>
        <taxon>Roseospira</taxon>
    </lineage>
</organism>
<dbReference type="PANTHER" id="PTHR30483">
    <property type="entry name" value="LEUCINE-SPECIFIC-BINDING PROTEIN"/>
    <property type="match status" value="1"/>
</dbReference>
<comment type="similarity">
    <text evidence="1">Belongs to the leucine-binding protein family.</text>
</comment>
<comment type="caution">
    <text evidence="6">The sequence shown here is derived from an EMBL/GenBank/DDBJ whole genome shotgun (WGS) entry which is preliminary data.</text>
</comment>
<feature type="chain" id="PRO_5024391261" evidence="4">
    <location>
        <begin position="32"/>
        <end position="407"/>
    </location>
</feature>
<feature type="signal peptide" evidence="4">
    <location>
        <begin position="1"/>
        <end position="31"/>
    </location>
</feature>
<dbReference type="InterPro" id="IPR028081">
    <property type="entry name" value="Leu-bd"/>
</dbReference>
<reference evidence="6 7" key="1">
    <citation type="submission" date="2019-09" db="EMBL/GenBank/DDBJ databases">
        <title>Genome sequence of Roseospira marina, one of the more divergent members of the non-sulfur purple photosynthetic bacterial family, the Rhodospirillaceae.</title>
        <authorList>
            <person name="Meyer T."/>
            <person name="Kyndt J."/>
        </authorList>
    </citation>
    <scope>NUCLEOTIDE SEQUENCE [LARGE SCALE GENOMIC DNA]</scope>
    <source>
        <strain evidence="6 7">DSM 15113</strain>
    </source>
</reference>
<dbReference type="SUPFAM" id="SSF53822">
    <property type="entry name" value="Periplasmic binding protein-like I"/>
    <property type="match status" value="1"/>
</dbReference>
<evidence type="ECO:0000313" key="6">
    <source>
        <dbReference type="EMBL" id="KAA5605049.1"/>
    </source>
</evidence>
<feature type="domain" description="Leucine-binding protein" evidence="5">
    <location>
        <begin position="33"/>
        <end position="339"/>
    </location>
</feature>
<keyword evidence="2 4" id="KW-0732">Signal</keyword>
<dbReference type="OrthoDB" id="7374472at2"/>
<name>A0A5M6IBE4_9PROT</name>
<dbReference type="AlphaFoldDB" id="A0A5M6IBE4"/>
<dbReference type="CDD" id="cd06346">
    <property type="entry name" value="PBP1_ABC_ligand_binding-like"/>
    <property type="match status" value="1"/>
</dbReference>
<keyword evidence="3" id="KW-0813">Transport</keyword>
<dbReference type="EMBL" id="VWPJ01000012">
    <property type="protein sequence ID" value="KAA5605049.1"/>
    <property type="molecule type" value="Genomic_DNA"/>
</dbReference>
<evidence type="ECO:0000256" key="4">
    <source>
        <dbReference type="SAM" id="SignalP"/>
    </source>
</evidence>
<gene>
    <name evidence="6" type="ORF">F1188_13525</name>
</gene>
<dbReference type="PANTHER" id="PTHR30483:SF6">
    <property type="entry name" value="PERIPLASMIC BINDING PROTEIN OF ABC TRANSPORTER FOR NATURAL AMINO ACIDS"/>
    <property type="match status" value="1"/>
</dbReference>
<sequence>MTTRSLRTRLAVTGLATATAIATGLGGAAQAQEIKIGAIVPMTGDLQAYGETSLNGIRLAQKEINADGGAVEIVVGDTQTAPQSGVDAAQKLVSIEKVSGMVGALSSGVTIPIAQSVSAVVGVPQISGASTSPVITTLEDNDFLFRTVPSDAGQGVALAQVTKERGIDTVAIMYVNNDYGKGLADSFQSAFESVGGTVTQSVGFEKNQAAYRGELQNAVDGGAEHLVLIAYPESGQTILRQALEGGTFSKFIFTDGLKAPELVSALGAQYLNGTFGTTAKSLESEGGKHFAEAWAAEYGAESDKPYHDTAYDAVYLLSLAAVKAGSTDPAAVRDALRDVANPPGEVVHPGEYAKAVELLKAGTDIDYEGAAGSQNFDSNGDVAGTFELWVIEDGKFVSEKVFEPKAM</sequence>